<dbReference type="PROSITE" id="PS50977">
    <property type="entry name" value="HTH_TETR_2"/>
    <property type="match status" value="1"/>
</dbReference>
<keyword evidence="8" id="KW-1185">Reference proteome</keyword>
<dbReference type="SUPFAM" id="SSF46689">
    <property type="entry name" value="Homeodomain-like"/>
    <property type="match status" value="1"/>
</dbReference>
<dbReference type="EMBL" id="FZPD01000005">
    <property type="protein sequence ID" value="SNT30188.1"/>
    <property type="molecule type" value="Genomic_DNA"/>
</dbReference>
<accession>A0A239LJX1</accession>
<name>A0A239LJX1_EKHLU</name>
<evidence type="ECO:0000256" key="1">
    <source>
        <dbReference type="ARBA" id="ARBA00022491"/>
    </source>
</evidence>
<feature type="DNA-binding region" description="H-T-H motif" evidence="5">
    <location>
        <begin position="37"/>
        <end position="56"/>
    </location>
</feature>
<dbReference type="InterPro" id="IPR009057">
    <property type="entry name" value="Homeodomain-like_sf"/>
</dbReference>
<evidence type="ECO:0000256" key="2">
    <source>
        <dbReference type="ARBA" id="ARBA00023015"/>
    </source>
</evidence>
<dbReference type="Gene3D" id="1.10.357.10">
    <property type="entry name" value="Tetracycline Repressor, domain 2"/>
    <property type="match status" value="1"/>
</dbReference>
<keyword evidence="4" id="KW-0804">Transcription</keyword>
<dbReference type="GO" id="GO:0003700">
    <property type="term" value="F:DNA-binding transcription factor activity"/>
    <property type="evidence" value="ECO:0007669"/>
    <property type="project" value="TreeGrafter"/>
</dbReference>
<dbReference type="PANTHER" id="PTHR30055">
    <property type="entry name" value="HTH-TYPE TRANSCRIPTIONAL REGULATOR RUTR"/>
    <property type="match status" value="1"/>
</dbReference>
<reference evidence="7 8" key="1">
    <citation type="submission" date="2017-06" db="EMBL/GenBank/DDBJ databases">
        <authorList>
            <person name="Kim H.J."/>
            <person name="Triplett B.A."/>
        </authorList>
    </citation>
    <scope>NUCLEOTIDE SEQUENCE [LARGE SCALE GENOMIC DNA]</scope>
    <source>
        <strain evidence="7 8">DSM 19307</strain>
    </source>
</reference>
<dbReference type="InterPro" id="IPR001647">
    <property type="entry name" value="HTH_TetR"/>
</dbReference>
<evidence type="ECO:0000256" key="4">
    <source>
        <dbReference type="ARBA" id="ARBA00023163"/>
    </source>
</evidence>
<dbReference type="PANTHER" id="PTHR30055:SF175">
    <property type="entry name" value="HTH-TYPE TRANSCRIPTIONAL REPRESSOR KSTR2"/>
    <property type="match status" value="1"/>
</dbReference>
<evidence type="ECO:0000256" key="3">
    <source>
        <dbReference type="ARBA" id="ARBA00023125"/>
    </source>
</evidence>
<dbReference type="InterPro" id="IPR036271">
    <property type="entry name" value="Tet_transcr_reg_TetR-rel_C_sf"/>
</dbReference>
<dbReference type="Proteomes" id="UP000198393">
    <property type="component" value="Unassembled WGS sequence"/>
</dbReference>
<dbReference type="SUPFAM" id="SSF48498">
    <property type="entry name" value="Tetracyclin repressor-like, C-terminal domain"/>
    <property type="match status" value="1"/>
</dbReference>
<dbReference type="InterPro" id="IPR050109">
    <property type="entry name" value="HTH-type_TetR-like_transc_reg"/>
</dbReference>
<proteinExistence type="predicted"/>
<dbReference type="PRINTS" id="PR00455">
    <property type="entry name" value="HTHTETR"/>
</dbReference>
<dbReference type="OrthoDB" id="881297at2"/>
<protein>
    <submittedName>
        <fullName evidence="7">Transcriptional regulator, TetR family</fullName>
    </submittedName>
</protein>
<organism evidence="7 8">
    <name type="scientific">Ekhidna lutea</name>
    <dbReference type="NCBI Taxonomy" id="447679"/>
    <lineage>
        <taxon>Bacteria</taxon>
        <taxon>Pseudomonadati</taxon>
        <taxon>Bacteroidota</taxon>
        <taxon>Cytophagia</taxon>
        <taxon>Cytophagales</taxon>
        <taxon>Reichenbachiellaceae</taxon>
        <taxon>Ekhidna</taxon>
    </lineage>
</organism>
<keyword evidence="2" id="KW-0805">Transcription regulation</keyword>
<feature type="domain" description="HTH tetR-type" evidence="6">
    <location>
        <begin position="14"/>
        <end position="74"/>
    </location>
</feature>
<gene>
    <name evidence="7" type="ORF">SAMN05421640_3295</name>
</gene>
<keyword evidence="1" id="KW-0678">Repressor</keyword>
<evidence type="ECO:0000259" key="6">
    <source>
        <dbReference type="PROSITE" id="PS50977"/>
    </source>
</evidence>
<dbReference type="AlphaFoldDB" id="A0A239LJX1"/>
<evidence type="ECO:0000256" key="5">
    <source>
        <dbReference type="PROSITE-ProRule" id="PRU00335"/>
    </source>
</evidence>
<evidence type="ECO:0000313" key="7">
    <source>
        <dbReference type="EMBL" id="SNT30188.1"/>
    </source>
</evidence>
<evidence type="ECO:0000313" key="8">
    <source>
        <dbReference type="Proteomes" id="UP000198393"/>
    </source>
</evidence>
<keyword evidence="3 5" id="KW-0238">DNA-binding</keyword>
<sequence length="224" mass="26311">MYYQFINRSIKKNLEAKGKILESAQELFIQYGIRSVTMDDVARAASMSKKTLYQYFDNKDGLVLDVAVDHFKKETEEFKGIFEESKDAIHEVLLVSQCLRKHVFRMNPSLLYDMQKYHGAAWDKYLEFKQSTIRGHIMDNIERGQREGFFRKEINAKILSILRVENVQMALNTRSFIQEGFDIPSVQLQILDHFIHGLLTDKGRSKYQEYIKQEESNESHNLTL</sequence>
<dbReference type="Pfam" id="PF00440">
    <property type="entry name" value="TetR_N"/>
    <property type="match status" value="1"/>
</dbReference>
<dbReference type="GO" id="GO:0000976">
    <property type="term" value="F:transcription cis-regulatory region binding"/>
    <property type="evidence" value="ECO:0007669"/>
    <property type="project" value="TreeGrafter"/>
</dbReference>